<proteinExistence type="predicted"/>
<gene>
    <name evidence="1" type="ORF">FGL98_07270</name>
</gene>
<comment type="caution">
    <text evidence="1">The sequence shown here is derived from an EMBL/GenBank/DDBJ whole genome shotgun (WGS) entry which is preliminary data.</text>
</comment>
<name>A0A563E4N2_9MICO</name>
<dbReference type="Proteomes" id="UP000320244">
    <property type="component" value="Unassembled WGS sequence"/>
</dbReference>
<sequence length="251" mass="26547">MSSLPASVRLSLWITAAWSGHVDLAEALRRALPDIDHVDGDVAQLQLWQDLGERVLVCALPRPGDVRGLPRGNNDLVEAATDCGECVFVPGIGGALVPTVEEFGPEGDVGTTVRFTAYDCDPIPTHRLEALRESEIERGFREQLTGAIGALEGLDVQPWAGSTLRGRIDDRIVLNGWGLPPGLPGRALRVLQQAATTGAAADLGLAHSPAVDISQDRARHLLLLDLQSASDRAMADACTVAALTIAGMRGS</sequence>
<protein>
    <submittedName>
        <fullName evidence="1">Uncharacterized protein</fullName>
    </submittedName>
</protein>
<dbReference type="EMBL" id="VCQV01000007">
    <property type="protein sequence ID" value="TWP37203.1"/>
    <property type="molecule type" value="Genomic_DNA"/>
</dbReference>
<accession>A0A563E4N2</accession>
<dbReference type="AlphaFoldDB" id="A0A563E4N2"/>
<evidence type="ECO:0000313" key="1">
    <source>
        <dbReference type="EMBL" id="TWP37203.1"/>
    </source>
</evidence>
<organism evidence="1 2">
    <name type="scientific">Leekyejoonella antrihumi</name>
    <dbReference type="NCBI Taxonomy" id="1660198"/>
    <lineage>
        <taxon>Bacteria</taxon>
        <taxon>Bacillati</taxon>
        <taxon>Actinomycetota</taxon>
        <taxon>Actinomycetes</taxon>
        <taxon>Micrococcales</taxon>
        <taxon>Dermacoccaceae</taxon>
        <taxon>Leekyejoonella</taxon>
    </lineage>
</organism>
<reference evidence="1 2" key="2">
    <citation type="submission" date="2019-08" db="EMBL/GenBank/DDBJ databases">
        <title>Jejuicoccus antrihumi gen. nov., sp. nov., a new member of the family Dermacoccaceae isolated from a cave.</title>
        <authorList>
            <person name="Schumann P."/>
            <person name="Kim I.S."/>
        </authorList>
    </citation>
    <scope>NUCLEOTIDE SEQUENCE [LARGE SCALE GENOMIC DNA]</scope>
    <source>
        <strain evidence="1 2">C5-26</strain>
    </source>
</reference>
<dbReference type="RefSeq" id="WP_146316066.1">
    <property type="nucleotide sequence ID" value="NZ_VCQV01000007.1"/>
</dbReference>
<dbReference type="OrthoDB" id="5141834at2"/>
<evidence type="ECO:0000313" key="2">
    <source>
        <dbReference type="Proteomes" id="UP000320244"/>
    </source>
</evidence>
<reference evidence="1 2" key="1">
    <citation type="submission" date="2019-05" db="EMBL/GenBank/DDBJ databases">
        <authorList>
            <person name="Lee S.D."/>
        </authorList>
    </citation>
    <scope>NUCLEOTIDE SEQUENCE [LARGE SCALE GENOMIC DNA]</scope>
    <source>
        <strain evidence="1 2">C5-26</strain>
    </source>
</reference>
<keyword evidence="2" id="KW-1185">Reference proteome</keyword>